<dbReference type="PANTHER" id="PTHR37422">
    <property type="entry name" value="TEICHURONIC ACID BIOSYNTHESIS PROTEIN TUAE"/>
    <property type="match status" value="1"/>
</dbReference>
<evidence type="ECO:0000256" key="5">
    <source>
        <dbReference type="SAM" id="Phobius"/>
    </source>
</evidence>
<dbReference type="AlphaFoldDB" id="A0A318QPU8"/>
<keyword evidence="2 5" id="KW-0812">Transmembrane</keyword>
<evidence type="ECO:0000256" key="1">
    <source>
        <dbReference type="ARBA" id="ARBA00004141"/>
    </source>
</evidence>
<evidence type="ECO:0000256" key="4">
    <source>
        <dbReference type="ARBA" id="ARBA00023136"/>
    </source>
</evidence>
<feature type="transmembrane region" description="Helical" evidence="5">
    <location>
        <begin position="323"/>
        <end position="347"/>
    </location>
</feature>
<dbReference type="Proteomes" id="UP000247609">
    <property type="component" value="Unassembled WGS sequence"/>
</dbReference>
<feature type="transmembrane region" description="Helical" evidence="5">
    <location>
        <begin position="51"/>
        <end position="69"/>
    </location>
</feature>
<feature type="transmembrane region" description="Helical" evidence="5">
    <location>
        <begin position="177"/>
        <end position="195"/>
    </location>
</feature>
<dbReference type="Pfam" id="PF04932">
    <property type="entry name" value="Wzy_C"/>
    <property type="match status" value="1"/>
</dbReference>
<dbReference type="EMBL" id="NOXG01000001">
    <property type="protein sequence ID" value="PYD77249.1"/>
    <property type="molecule type" value="Genomic_DNA"/>
</dbReference>
<evidence type="ECO:0000313" key="8">
    <source>
        <dbReference type="Proteomes" id="UP000247609"/>
    </source>
</evidence>
<protein>
    <submittedName>
        <fullName evidence="7">Polymerase</fullName>
    </submittedName>
</protein>
<accession>A0A318QPU8</accession>
<keyword evidence="4 5" id="KW-0472">Membrane</keyword>
<sequence length="423" mass="46248">MKRLAVWGTFTFPLLLCYALAPSEILMCVIAGAFVVRSALCREWGWLHQPWFVFSLILGIDIVLASAYVGSGHAVLQSVLLVRYPVFVAAMACWVLTDPQDRRRLRVAYAIVAVWIVAGSWQQYICGRNLMGYGRWEDGALLGPLWAPRAGQALFMTAFTGLMPAILSLAQRRNRSGLVYAGCILVLLVLTFLLISQRMPTLLFLFGTLCLALLVRSLRVPFILACLVGVAGIALSPVVAPQAYNKLVISFEHQMHHFADSPYGMLFIRAMVMLKDHPWIGFGYDGFRINCPNPAYFHGLPALGIPDGPHGGAPGCNLHPHNYYLQVATMAGWPGCALFCLVVACLLRPMAAVLRRGHMTAGQMVPCVLAFVIVWPLQSTSSFSTQPTAGWVFLALGWALAVCRQAEGDDPAMERAGHGKSSA</sequence>
<comment type="subcellular location">
    <subcellularLocation>
        <location evidence="1">Membrane</location>
        <topology evidence="1">Multi-pass membrane protein</topology>
    </subcellularLocation>
</comment>
<feature type="transmembrane region" description="Helical" evidence="5">
    <location>
        <begin position="223"/>
        <end position="244"/>
    </location>
</feature>
<feature type="transmembrane region" description="Helical" evidence="5">
    <location>
        <begin position="201"/>
        <end position="218"/>
    </location>
</feature>
<evidence type="ECO:0000313" key="7">
    <source>
        <dbReference type="EMBL" id="PYD77249.1"/>
    </source>
</evidence>
<gene>
    <name evidence="7" type="ORF">CFR71_02265</name>
</gene>
<evidence type="ECO:0000259" key="6">
    <source>
        <dbReference type="Pfam" id="PF04932"/>
    </source>
</evidence>
<comment type="caution">
    <text evidence="7">The sequence shown here is derived from an EMBL/GenBank/DDBJ whole genome shotgun (WGS) entry which is preliminary data.</text>
</comment>
<feature type="transmembrane region" description="Helical" evidence="5">
    <location>
        <begin position="12"/>
        <end position="39"/>
    </location>
</feature>
<dbReference type="GO" id="GO:0016020">
    <property type="term" value="C:membrane"/>
    <property type="evidence" value="ECO:0007669"/>
    <property type="project" value="UniProtKB-SubCell"/>
</dbReference>
<proteinExistence type="predicted"/>
<organism evidence="7 8">
    <name type="scientific">Novacetimonas pomaceti</name>
    <dbReference type="NCBI Taxonomy" id="2021998"/>
    <lineage>
        <taxon>Bacteria</taxon>
        <taxon>Pseudomonadati</taxon>
        <taxon>Pseudomonadota</taxon>
        <taxon>Alphaproteobacteria</taxon>
        <taxon>Acetobacterales</taxon>
        <taxon>Acetobacteraceae</taxon>
        <taxon>Novacetimonas</taxon>
    </lineage>
</organism>
<feature type="domain" description="O-antigen ligase-related" evidence="6">
    <location>
        <begin position="184"/>
        <end position="340"/>
    </location>
</feature>
<evidence type="ECO:0000256" key="3">
    <source>
        <dbReference type="ARBA" id="ARBA00022989"/>
    </source>
</evidence>
<feature type="transmembrane region" description="Helical" evidence="5">
    <location>
        <begin position="75"/>
        <end position="95"/>
    </location>
</feature>
<name>A0A318QPU8_9PROT</name>
<dbReference type="PANTHER" id="PTHR37422:SF13">
    <property type="entry name" value="LIPOPOLYSACCHARIDE BIOSYNTHESIS PROTEIN PA4999-RELATED"/>
    <property type="match status" value="1"/>
</dbReference>
<dbReference type="InterPro" id="IPR051533">
    <property type="entry name" value="WaaL-like"/>
</dbReference>
<keyword evidence="3 5" id="KW-1133">Transmembrane helix</keyword>
<feature type="transmembrane region" description="Helical" evidence="5">
    <location>
        <begin position="107"/>
        <end position="125"/>
    </location>
</feature>
<dbReference type="InterPro" id="IPR007016">
    <property type="entry name" value="O-antigen_ligase-rel_domated"/>
</dbReference>
<feature type="transmembrane region" description="Helical" evidence="5">
    <location>
        <begin position="145"/>
        <end position="170"/>
    </location>
</feature>
<reference evidence="7 8" key="1">
    <citation type="submission" date="2017-07" db="EMBL/GenBank/DDBJ databases">
        <title>A draft genome sequence of Komagataeibacter sp. T5K1.</title>
        <authorList>
            <person name="Skraban J."/>
            <person name="Cleenwerck I."/>
            <person name="Vandamme P."/>
            <person name="Trcek J."/>
        </authorList>
    </citation>
    <scope>NUCLEOTIDE SEQUENCE [LARGE SCALE GENOMIC DNA]</scope>
    <source>
        <strain evidence="7 8">T5K1</strain>
    </source>
</reference>
<evidence type="ECO:0000256" key="2">
    <source>
        <dbReference type="ARBA" id="ARBA00022692"/>
    </source>
</evidence>